<organism evidence="1 2">
    <name type="scientific">Gigaspora rosea</name>
    <dbReference type="NCBI Taxonomy" id="44941"/>
    <lineage>
        <taxon>Eukaryota</taxon>
        <taxon>Fungi</taxon>
        <taxon>Fungi incertae sedis</taxon>
        <taxon>Mucoromycota</taxon>
        <taxon>Glomeromycotina</taxon>
        <taxon>Glomeromycetes</taxon>
        <taxon>Diversisporales</taxon>
        <taxon>Gigasporaceae</taxon>
        <taxon>Gigaspora</taxon>
    </lineage>
</organism>
<comment type="caution">
    <text evidence="1">The sequence shown here is derived from an EMBL/GenBank/DDBJ whole genome shotgun (WGS) entry which is preliminary data.</text>
</comment>
<proteinExistence type="predicted"/>
<accession>A0A397UD05</accession>
<dbReference type="EMBL" id="QKWP01001731">
    <property type="protein sequence ID" value="RIB06967.1"/>
    <property type="molecule type" value="Genomic_DNA"/>
</dbReference>
<gene>
    <name evidence="1" type="ORF">C2G38_2252923</name>
</gene>
<reference evidence="1 2" key="1">
    <citation type="submission" date="2018-06" db="EMBL/GenBank/DDBJ databases">
        <title>Comparative genomics reveals the genomic features of Rhizophagus irregularis, R. cerebriforme, R. diaphanum and Gigaspora rosea, and their symbiotic lifestyle signature.</title>
        <authorList>
            <person name="Morin E."/>
            <person name="San Clemente H."/>
            <person name="Chen E.C.H."/>
            <person name="De La Providencia I."/>
            <person name="Hainaut M."/>
            <person name="Kuo A."/>
            <person name="Kohler A."/>
            <person name="Murat C."/>
            <person name="Tang N."/>
            <person name="Roy S."/>
            <person name="Loubradou J."/>
            <person name="Henrissat B."/>
            <person name="Grigoriev I.V."/>
            <person name="Corradi N."/>
            <person name="Roux C."/>
            <person name="Martin F.M."/>
        </authorList>
    </citation>
    <scope>NUCLEOTIDE SEQUENCE [LARGE SCALE GENOMIC DNA]</scope>
    <source>
        <strain evidence="1 2">DAOM 194757</strain>
    </source>
</reference>
<evidence type="ECO:0000313" key="2">
    <source>
        <dbReference type="Proteomes" id="UP000266673"/>
    </source>
</evidence>
<dbReference type="Proteomes" id="UP000266673">
    <property type="component" value="Unassembled WGS sequence"/>
</dbReference>
<evidence type="ECO:0000313" key="1">
    <source>
        <dbReference type="EMBL" id="RIB06967.1"/>
    </source>
</evidence>
<protein>
    <submittedName>
        <fullName evidence="1">Uncharacterized protein</fullName>
    </submittedName>
</protein>
<sequence>MSTEQANEFCKLNDPVMIGSLIKVGHFALRAKLGRYHAYHTRYNHIYVEKSIRLTLRDPFGITSGLAF</sequence>
<name>A0A397UD05_9GLOM</name>
<keyword evidence="2" id="KW-1185">Reference proteome</keyword>
<dbReference type="AlphaFoldDB" id="A0A397UD05"/>